<evidence type="ECO:0000313" key="1">
    <source>
        <dbReference type="EMBL" id="KAJ2974177.1"/>
    </source>
</evidence>
<reference evidence="1" key="1">
    <citation type="submission" date="2022-10" db="EMBL/GenBank/DDBJ databases">
        <title>Genome Sequence of Xylaria curta.</title>
        <authorList>
            <person name="Buettner E."/>
        </authorList>
    </citation>
    <scope>NUCLEOTIDE SEQUENCE</scope>
    <source>
        <strain evidence="1">Babe10</strain>
    </source>
</reference>
<evidence type="ECO:0000313" key="2">
    <source>
        <dbReference type="Proteomes" id="UP001143856"/>
    </source>
</evidence>
<sequence length="158" mass="17451">MGRQGKKRHVNDDDDTSGDEQVAQRSKRSKTKTAAQAHAGKDDEGNSFWPLSNTRRITIQHFKGKDYINIREYYDNNGDIRPGKKGIMLTLEQYDALIAAIPAVNAELQSKGHQVHDVLATAPITSASKPGAPSPPKEQKHRKMNIEATSDEEEAESG</sequence>
<gene>
    <name evidence="1" type="ORF">NUW58_g8742</name>
</gene>
<comment type="caution">
    <text evidence="1">The sequence shown here is derived from an EMBL/GenBank/DDBJ whole genome shotgun (WGS) entry which is preliminary data.</text>
</comment>
<accession>A0ACC1N5J6</accession>
<dbReference type="Proteomes" id="UP001143856">
    <property type="component" value="Unassembled WGS sequence"/>
</dbReference>
<dbReference type="EMBL" id="JAPDGR010002797">
    <property type="protein sequence ID" value="KAJ2974177.1"/>
    <property type="molecule type" value="Genomic_DNA"/>
</dbReference>
<proteinExistence type="predicted"/>
<name>A0ACC1N5J6_9PEZI</name>
<organism evidence="1 2">
    <name type="scientific">Xylaria curta</name>
    <dbReference type="NCBI Taxonomy" id="42375"/>
    <lineage>
        <taxon>Eukaryota</taxon>
        <taxon>Fungi</taxon>
        <taxon>Dikarya</taxon>
        <taxon>Ascomycota</taxon>
        <taxon>Pezizomycotina</taxon>
        <taxon>Sordariomycetes</taxon>
        <taxon>Xylariomycetidae</taxon>
        <taxon>Xylariales</taxon>
        <taxon>Xylariaceae</taxon>
        <taxon>Xylaria</taxon>
    </lineage>
</organism>
<protein>
    <submittedName>
        <fullName evidence="1">Uncharacterized protein</fullName>
    </submittedName>
</protein>
<keyword evidence="2" id="KW-1185">Reference proteome</keyword>